<dbReference type="EMBL" id="BDSP01000153">
    <property type="protein sequence ID" value="GAX21105.1"/>
    <property type="molecule type" value="Genomic_DNA"/>
</dbReference>
<name>A0A1Z5K4F3_FISSO</name>
<keyword evidence="2" id="KW-1185">Reference proteome</keyword>
<evidence type="ECO:0000313" key="2">
    <source>
        <dbReference type="Proteomes" id="UP000198406"/>
    </source>
</evidence>
<organism evidence="1 2">
    <name type="scientific">Fistulifera solaris</name>
    <name type="common">Oleaginous diatom</name>
    <dbReference type="NCBI Taxonomy" id="1519565"/>
    <lineage>
        <taxon>Eukaryota</taxon>
        <taxon>Sar</taxon>
        <taxon>Stramenopiles</taxon>
        <taxon>Ochrophyta</taxon>
        <taxon>Bacillariophyta</taxon>
        <taxon>Bacillariophyceae</taxon>
        <taxon>Bacillariophycidae</taxon>
        <taxon>Naviculales</taxon>
        <taxon>Naviculaceae</taxon>
        <taxon>Fistulifera</taxon>
    </lineage>
</organism>
<dbReference type="Proteomes" id="UP000198406">
    <property type="component" value="Unassembled WGS sequence"/>
</dbReference>
<gene>
    <name evidence="1" type="ORF">FisN_1Lh219</name>
</gene>
<dbReference type="AlphaFoldDB" id="A0A1Z5K4F3"/>
<sequence>MRNQSTQQFLWIIKTDPNLDPDVLTALTDELRPFPNFFLVASNNNFRINEDFPGAWRDGAEVQDLSHSIVYTGDKALLENAMAFHRATDPYPVIETRLDSDDGLHLEYLKAVQDAALDILKQPGHEEDSRANWMYWCSRRHVEWHFAEKLQGNEAIWKQITTFGAFQGIQHSNLCITPGITVGFGYGVSEKNVPVYGHHVLVDKIRETPNDEACGLPDHNHCLQFVEGFVFEAIRSRSPTVSSFSCWL</sequence>
<comment type="caution">
    <text evidence="1">The sequence shown here is derived from an EMBL/GenBank/DDBJ whole genome shotgun (WGS) entry which is preliminary data.</text>
</comment>
<proteinExistence type="predicted"/>
<evidence type="ECO:0000313" key="1">
    <source>
        <dbReference type="EMBL" id="GAX21105.1"/>
    </source>
</evidence>
<reference evidence="1 2" key="1">
    <citation type="journal article" date="2015" name="Plant Cell">
        <title>Oil accumulation by the oleaginous diatom Fistulifera solaris as revealed by the genome and transcriptome.</title>
        <authorList>
            <person name="Tanaka T."/>
            <person name="Maeda Y."/>
            <person name="Veluchamy A."/>
            <person name="Tanaka M."/>
            <person name="Abida H."/>
            <person name="Marechal E."/>
            <person name="Bowler C."/>
            <person name="Muto M."/>
            <person name="Sunaga Y."/>
            <person name="Tanaka M."/>
            <person name="Yoshino T."/>
            <person name="Taniguchi T."/>
            <person name="Fukuda Y."/>
            <person name="Nemoto M."/>
            <person name="Matsumoto M."/>
            <person name="Wong P.S."/>
            <person name="Aburatani S."/>
            <person name="Fujibuchi W."/>
        </authorList>
    </citation>
    <scope>NUCLEOTIDE SEQUENCE [LARGE SCALE GENOMIC DNA]</scope>
    <source>
        <strain evidence="1 2">JPCC DA0580</strain>
    </source>
</reference>
<accession>A0A1Z5K4F3</accession>
<dbReference type="InParanoid" id="A0A1Z5K4F3"/>
<dbReference type="OrthoDB" id="44269at2759"/>
<protein>
    <submittedName>
        <fullName evidence="1">Uncharacterized protein</fullName>
    </submittedName>
</protein>